<organism evidence="3 4">
    <name type="scientific">Athelia psychrophila</name>
    <dbReference type="NCBI Taxonomy" id="1759441"/>
    <lineage>
        <taxon>Eukaryota</taxon>
        <taxon>Fungi</taxon>
        <taxon>Dikarya</taxon>
        <taxon>Basidiomycota</taxon>
        <taxon>Agaricomycotina</taxon>
        <taxon>Agaricomycetes</taxon>
        <taxon>Agaricomycetidae</taxon>
        <taxon>Atheliales</taxon>
        <taxon>Atheliaceae</taxon>
        <taxon>Athelia</taxon>
    </lineage>
</organism>
<evidence type="ECO:0000313" key="3">
    <source>
        <dbReference type="EMBL" id="KZP19920.1"/>
    </source>
</evidence>
<evidence type="ECO:0000256" key="2">
    <source>
        <dbReference type="SAM" id="Phobius"/>
    </source>
</evidence>
<evidence type="ECO:0000256" key="1">
    <source>
        <dbReference type="SAM" id="MobiDB-lite"/>
    </source>
</evidence>
<evidence type="ECO:0000313" key="4">
    <source>
        <dbReference type="Proteomes" id="UP000076532"/>
    </source>
</evidence>
<reference evidence="3 4" key="1">
    <citation type="journal article" date="2016" name="Mol. Biol. Evol.">
        <title>Comparative Genomics of Early-Diverging Mushroom-Forming Fungi Provides Insights into the Origins of Lignocellulose Decay Capabilities.</title>
        <authorList>
            <person name="Nagy L.G."/>
            <person name="Riley R."/>
            <person name="Tritt A."/>
            <person name="Adam C."/>
            <person name="Daum C."/>
            <person name="Floudas D."/>
            <person name="Sun H."/>
            <person name="Yadav J.S."/>
            <person name="Pangilinan J."/>
            <person name="Larsson K.H."/>
            <person name="Matsuura K."/>
            <person name="Barry K."/>
            <person name="Labutti K."/>
            <person name="Kuo R."/>
            <person name="Ohm R.A."/>
            <person name="Bhattacharya S.S."/>
            <person name="Shirouzu T."/>
            <person name="Yoshinaga Y."/>
            <person name="Martin F.M."/>
            <person name="Grigoriev I.V."/>
            <person name="Hibbett D.S."/>
        </authorList>
    </citation>
    <scope>NUCLEOTIDE SEQUENCE [LARGE SCALE GENOMIC DNA]</scope>
    <source>
        <strain evidence="3 4">CBS 109695</strain>
    </source>
</reference>
<name>A0A166IKH8_9AGAM</name>
<dbReference type="Proteomes" id="UP000076532">
    <property type="component" value="Unassembled WGS sequence"/>
</dbReference>
<evidence type="ECO:0008006" key="5">
    <source>
        <dbReference type="Google" id="ProtNLM"/>
    </source>
</evidence>
<keyword evidence="4" id="KW-1185">Reference proteome</keyword>
<protein>
    <recommendedName>
        <fullName evidence="5">Fatty acid hydroxylase domain-containing protein</fullName>
    </recommendedName>
</protein>
<dbReference type="AlphaFoldDB" id="A0A166IKH8"/>
<dbReference type="EMBL" id="KV417559">
    <property type="protein sequence ID" value="KZP19920.1"/>
    <property type="molecule type" value="Genomic_DNA"/>
</dbReference>
<keyword evidence="2" id="KW-1133">Transmembrane helix</keyword>
<feature type="transmembrane region" description="Helical" evidence="2">
    <location>
        <begin position="623"/>
        <end position="641"/>
    </location>
</feature>
<accession>A0A166IKH8</accession>
<dbReference type="OrthoDB" id="6354873at2759"/>
<keyword evidence="2" id="KW-0472">Membrane</keyword>
<keyword evidence="2" id="KW-0812">Transmembrane</keyword>
<proteinExistence type="predicted"/>
<sequence>MSEPEEAEFTAKELAFLGYVSERGQTMRTELVKKFVVKLPVADSLPMDGQPFTQEMRNTASSAAKRKRKQSIVKEGVTGEAMTADKYEADSGICSGCGDFAIVAKCACMVTLCILKAEDDQSCIADPESIDLAAMVPPPPLLLFYLTWGVRKSAIEGVTAAFGEVFELHKRQLYVEHLPMTMTSWEEAEADGIRTRVLKFLKDHPKGRFLLTIHTHADSATGQLCNSWSADGTTALFNTIEEICDYYLGIDVINALKKHAGLRGLVLLSCGSAVVTEHILSVSSVVQVDLTNFVVSFSGNHVNPSLFMAYLRPALIKIFTGSGAPWDTFVNEFTIDAVTLSHTPVIYVDKNACGQARGRQLVLSTPKDHPWGFVPTCRNPACTPLAGNVRGRASRNHQWGGYHGNFRLKCQACQFSCNIARPDWIRHVGADNGFNFWMPWPLTEQQRDRAVGRDQTWELKVKEESGAGGGKAASGRTASVNADVPGTRSPIAEGFTQGLPFYRYLTKYAHRNVPGRWKHGERSSRDLTWARRRCTSHSHSYATGASAVSSNIERELVDSEVHGSPAGRPVGSANLDQRTSTCAPIPASSSLPVTRVHWFMAEYGTLNERKRGRDIVPDVYKRLHYALITFIFIWNIGVFFLAKDRAIKPTLSVWSPTKVGLFQIALDYSLCYRIAHALLVSLGSSYQDIIEWLLTPLFAFLVVKLTFAELYVASRHTLYIEAFGHLEIRAYWPHPILAKVLKPFGMELAVENHELHHRSGRGGKNYGKQTRIWDVLFGTCAPREEEDIYAAAKGQ</sequence>
<gene>
    <name evidence="3" type="ORF">FIBSPDRAFT_892313</name>
</gene>
<feature type="region of interest" description="Disordered" evidence="1">
    <location>
        <begin position="460"/>
        <end position="485"/>
    </location>
</feature>